<evidence type="ECO:0000256" key="1">
    <source>
        <dbReference type="SAM" id="MobiDB-lite"/>
    </source>
</evidence>
<dbReference type="EMBL" id="UYRR01037614">
    <property type="protein sequence ID" value="VDK70942.1"/>
    <property type="molecule type" value="Genomic_DNA"/>
</dbReference>
<dbReference type="OrthoDB" id="5917212at2759"/>
<sequence length="160" mass="17202">MLFPSSSGTTIDLNSQRPQKHDLAQQKRSGRHVNHSPRPETVPEVVDSLAVPPAQFDWGNSGLTNPLTAGSISASSALMDLDFLTANESRIVTIAGRSSTTVDISYALQKDLAALGLNPSTADKHGKQPSESNGIQNCETKTLVSHFVYLNGVFSWLLID</sequence>
<dbReference type="WBParaSite" id="ASIM_0002024301-mRNA-1">
    <property type="protein sequence ID" value="ASIM_0002024301-mRNA-1"/>
    <property type="gene ID" value="ASIM_0002024301"/>
</dbReference>
<dbReference type="Proteomes" id="UP000267096">
    <property type="component" value="Unassembled WGS sequence"/>
</dbReference>
<organism evidence="4">
    <name type="scientific">Anisakis simplex</name>
    <name type="common">Herring worm</name>
    <dbReference type="NCBI Taxonomy" id="6269"/>
    <lineage>
        <taxon>Eukaryota</taxon>
        <taxon>Metazoa</taxon>
        <taxon>Ecdysozoa</taxon>
        <taxon>Nematoda</taxon>
        <taxon>Chromadorea</taxon>
        <taxon>Rhabditida</taxon>
        <taxon>Spirurina</taxon>
        <taxon>Ascaridomorpha</taxon>
        <taxon>Ascaridoidea</taxon>
        <taxon>Anisakidae</taxon>
        <taxon>Anisakis</taxon>
        <taxon>Anisakis simplex complex</taxon>
    </lineage>
</organism>
<accession>A0A0M3KGX9</accession>
<name>A0A0M3KGX9_ANISI</name>
<evidence type="ECO:0000313" key="4">
    <source>
        <dbReference type="WBParaSite" id="ASIM_0002024301-mRNA-1"/>
    </source>
</evidence>
<reference evidence="4" key="1">
    <citation type="submission" date="2017-02" db="UniProtKB">
        <authorList>
            <consortium name="WormBaseParasite"/>
        </authorList>
    </citation>
    <scope>IDENTIFICATION</scope>
</reference>
<evidence type="ECO:0000313" key="2">
    <source>
        <dbReference type="EMBL" id="VDK70942.1"/>
    </source>
</evidence>
<protein>
    <submittedName>
        <fullName evidence="2 4">Uncharacterized protein</fullName>
    </submittedName>
</protein>
<feature type="compositionally biased region" description="Polar residues" evidence="1">
    <location>
        <begin position="1"/>
        <end position="17"/>
    </location>
</feature>
<evidence type="ECO:0000313" key="3">
    <source>
        <dbReference type="Proteomes" id="UP000267096"/>
    </source>
</evidence>
<reference evidence="2 3" key="2">
    <citation type="submission" date="2018-11" db="EMBL/GenBank/DDBJ databases">
        <authorList>
            <consortium name="Pathogen Informatics"/>
        </authorList>
    </citation>
    <scope>NUCLEOTIDE SEQUENCE [LARGE SCALE GENOMIC DNA]</scope>
</reference>
<dbReference type="AlphaFoldDB" id="A0A0M3KGX9"/>
<gene>
    <name evidence="2" type="ORF">ASIM_LOCUS19627</name>
</gene>
<proteinExistence type="predicted"/>
<keyword evidence="3" id="KW-1185">Reference proteome</keyword>
<feature type="region of interest" description="Disordered" evidence="1">
    <location>
        <begin position="1"/>
        <end position="42"/>
    </location>
</feature>